<proteinExistence type="predicted"/>
<dbReference type="Proteomes" id="UP000579812">
    <property type="component" value="Unassembled WGS sequence"/>
</dbReference>
<comment type="caution">
    <text evidence="1">The sequence shown here is derived from an EMBL/GenBank/DDBJ whole genome shotgun (WGS) entry which is preliminary data.</text>
</comment>
<gene>
    <name evidence="1" type="ORF">G5714_000327</name>
</gene>
<organism evidence="1 2">
    <name type="scientific">Onychostoma macrolepis</name>
    <dbReference type="NCBI Taxonomy" id="369639"/>
    <lineage>
        <taxon>Eukaryota</taxon>
        <taxon>Metazoa</taxon>
        <taxon>Chordata</taxon>
        <taxon>Craniata</taxon>
        <taxon>Vertebrata</taxon>
        <taxon>Euteleostomi</taxon>
        <taxon>Actinopterygii</taxon>
        <taxon>Neopterygii</taxon>
        <taxon>Teleostei</taxon>
        <taxon>Ostariophysi</taxon>
        <taxon>Cypriniformes</taxon>
        <taxon>Cyprinidae</taxon>
        <taxon>Acrossocheilinae</taxon>
        <taxon>Onychostoma</taxon>
    </lineage>
</organism>
<accession>A0A7J6DG12</accession>
<keyword evidence="2" id="KW-1185">Reference proteome</keyword>
<evidence type="ECO:0000313" key="1">
    <source>
        <dbReference type="EMBL" id="KAF4118276.1"/>
    </source>
</evidence>
<sequence>MPSPVARLHWCKSAQARGCPEANSTDTAADRFNLHYVFRCFLHLSTLLISFEGCFTPSCVSLIHTQIQNGVIKPIRVGGANPRGL</sequence>
<dbReference type="EMBL" id="JAAMOB010000001">
    <property type="protein sequence ID" value="KAF4118276.1"/>
    <property type="molecule type" value="Genomic_DNA"/>
</dbReference>
<reference evidence="1 2" key="1">
    <citation type="submission" date="2020-04" db="EMBL/GenBank/DDBJ databases">
        <title>Chromosome-level genome assembly of a cyprinid fish Onychostoma macrolepis by integration of Nanopore Sequencing, Bionano and Hi-C technology.</title>
        <authorList>
            <person name="Wang D."/>
        </authorList>
    </citation>
    <scope>NUCLEOTIDE SEQUENCE [LARGE SCALE GENOMIC DNA]</scope>
    <source>
        <strain evidence="1">SWU-2019</strain>
        <tissue evidence="1">Muscle</tissue>
    </source>
</reference>
<dbReference type="AlphaFoldDB" id="A0A7J6DG12"/>
<evidence type="ECO:0000313" key="2">
    <source>
        <dbReference type="Proteomes" id="UP000579812"/>
    </source>
</evidence>
<protein>
    <submittedName>
        <fullName evidence="1">Uncharacterized protein</fullName>
    </submittedName>
</protein>
<name>A0A7J6DG12_9TELE</name>